<dbReference type="GeneID" id="72431379"/>
<dbReference type="HOGENOM" id="CLU_2425885_0_0_3"/>
<dbReference type="PANTHER" id="PTHR34235">
    <property type="entry name" value="SLR1203 PROTEIN-RELATED"/>
    <property type="match status" value="1"/>
</dbReference>
<dbReference type="BioCyc" id="SYNEL:SYNPCC7942_2489-MONOMER"/>
<dbReference type="AlphaFoldDB" id="Q31KA0"/>
<evidence type="ECO:0000313" key="1">
    <source>
        <dbReference type="EMBL" id="ABB58519.1"/>
    </source>
</evidence>
<reference evidence="2" key="1">
    <citation type="submission" date="2005-08" db="EMBL/GenBank/DDBJ databases">
        <title>Complete sequence of chromosome 1 of Synechococcus elongatus PCC 7942.</title>
        <authorList>
            <consortium name="US DOE Joint Genome Institute"/>
            <person name="Copeland A."/>
            <person name="Lucas S."/>
            <person name="Lapidus A."/>
            <person name="Barry K."/>
            <person name="Detter J.C."/>
            <person name="Glavina T."/>
            <person name="Hammon N."/>
            <person name="Israni S."/>
            <person name="Pitluck S."/>
            <person name="Schmutz J."/>
            <person name="Larimer F."/>
            <person name="Land M."/>
            <person name="Kyrpides N."/>
            <person name="Lykidis A."/>
            <person name="Richardson P."/>
        </authorList>
    </citation>
    <scope>NUCLEOTIDE SEQUENCE [LARGE SCALE GENOMIC DNA]</scope>
    <source>
        <strain evidence="2">ATCC 33912 / PCC 7942 / FACHB-805</strain>
    </source>
</reference>
<dbReference type="Proteomes" id="UP000889800">
    <property type="component" value="Chromosome"/>
</dbReference>
<dbReference type="RefSeq" id="WP_011378488.1">
    <property type="nucleotide sequence ID" value="NC_007604.1"/>
</dbReference>
<proteinExistence type="predicted"/>
<dbReference type="KEGG" id="syf:Synpcc7942_2489"/>
<accession>Q31KA0</accession>
<dbReference type="Gene3D" id="1.20.1220.20">
    <property type="entry name" value="Uncharcterised protein PF01724"/>
    <property type="match status" value="1"/>
</dbReference>
<dbReference type="InterPro" id="IPR002636">
    <property type="entry name" value="DUF29"/>
</dbReference>
<dbReference type="STRING" id="1140.Synpcc7942_2489"/>
<name>Q31KA0_SYNE7</name>
<protein>
    <submittedName>
        <fullName evidence="1">Uncharacterized protein</fullName>
    </submittedName>
</protein>
<gene>
    <name evidence="1" type="ordered locus">Synpcc7942_2489</name>
</gene>
<sequence length="91" mass="10490">MRLCRYEQVAWATVIVEIEDWGTSEYCALGSAFQQLGLHHLKWQYQSDRRSRNERITIANPHLVVGQLLDESPSLKSCFEEALAAGYKYGR</sequence>
<keyword evidence="2" id="KW-1185">Reference proteome</keyword>
<dbReference type="EMBL" id="CP000100">
    <property type="protein sequence ID" value="ABB58519.1"/>
    <property type="molecule type" value="Genomic_DNA"/>
</dbReference>
<dbReference type="PaxDb" id="1140-Synpcc7942_2489"/>
<evidence type="ECO:0000313" key="2">
    <source>
        <dbReference type="Proteomes" id="UP000889800"/>
    </source>
</evidence>
<dbReference type="Pfam" id="PF01724">
    <property type="entry name" value="DUF29"/>
    <property type="match status" value="1"/>
</dbReference>
<organism evidence="1 2">
    <name type="scientific">Synechococcus elongatus (strain ATCC 33912 / PCC 7942 / FACHB-805)</name>
    <name type="common">Anacystis nidulans R2</name>
    <dbReference type="NCBI Taxonomy" id="1140"/>
    <lineage>
        <taxon>Bacteria</taxon>
        <taxon>Bacillati</taxon>
        <taxon>Cyanobacteriota</taxon>
        <taxon>Cyanophyceae</taxon>
        <taxon>Synechococcales</taxon>
        <taxon>Synechococcaceae</taxon>
        <taxon>Synechococcus</taxon>
    </lineage>
</organism>